<gene>
    <name evidence="3" type="ORF">GCM10007888_24140</name>
    <name evidence="2" type="ORF">MOX02_20390</name>
</gene>
<organism evidence="2 4">
    <name type="scientific">Methylobacterium oxalidis</name>
    <dbReference type="NCBI Taxonomy" id="944322"/>
    <lineage>
        <taxon>Bacteria</taxon>
        <taxon>Pseudomonadati</taxon>
        <taxon>Pseudomonadota</taxon>
        <taxon>Alphaproteobacteria</taxon>
        <taxon>Hyphomicrobiales</taxon>
        <taxon>Methylobacteriaceae</taxon>
        <taxon>Methylobacterium</taxon>
    </lineage>
</organism>
<dbReference type="InterPro" id="IPR054189">
    <property type="entry name" value="DUF6894"/>
</dbReference>
<proteinExistence type="predicted"/>
<dbReference type="Pfam" id="PF21834">
    <property type="entry name" value="DUF6894"/>
    <property type="match status" value="1"/>
</dbReference>
<protein>
    <recommendedName>
        <fullName evidence="1">DUF6894 domain-containing protein</fullName>
    </recommendedName>
</protein>
<evidence type="ECO:0000313" key="2">
    <source>
        <dbReference type="EMBL" id="GEP04001.1"/>
    </source>
</evidence>
<dbReference type="Proteomes" id="UP000321960">
    <property type="component" value="Unassembled WGS sequence"/>
</dbReference>
<dbReference type="AlphaFoldDB" id="A0A512J218"/>
<evidence type="ECO:0000313" key="3">
    <source>
        <dbReference type="EMBL" id="GLS64033.1"/>
    </source>
</evidence>
<accession>A0A512J218</accession>
<name>A0A512J218_9HYPH</name>
<reference evidence="5" key="2">
    <citation type="journal article" date="2019" name="Int. J. Syst. Evol. Microbiol.">
        <title>The Global Catalogue of Microorganisms (GCM) 10K type strain sequencing project: providing services to taxonomists for standard genome sequencing and annotation.</title>
        <authorList>
            <consortium name="The Broad Institute Genomics Platform"/>
            <consortium name="The Broad Institute Genome Sequencing Center for Infectious Disease"/>
            <person name="Wu L."/>
            <person name="Ma J."/>
        </authorList>
    </citation>
    <scope>NUCLEOTIDE SEQUENCE [LARGE SCALE GENOMIC DNA]</scope>
    <source>
        <strain evidence="5">NBRC 107715</strain>
    </source>
</reference>
<evidence type="ECO:0000313" key="5">
    <source>
        <dbReference type="Proteomes" id="UP001156856"/>
    </source>
</evidence>
<sequence>MPRFFFNIRLDDAFLPERTGQCLPDVEAARAAARTIVRALVAQHGGEPRLLNAAMAVTDEAGLAVFELSFFEAIYVPVPAPEPVGARARALPRADAIRSSAPTDLLRGARSRLARRLRAWSAICAGAIRATQARPRVVLGFEGGR</sequence>
<evidence type="ECO:0000313" key="4">
    <source>
        <dbReference type="Proteomes" id="UP000321960"/>
    </source>
</evidence>
<dbReference type="Proteomes" id="UP001156856">
    <property type="component" value="Unassembled WGS sequence"/>
</dbReference>
<dbReference type="EMBL" id="BSPK01000033">
    <property type="protein sequence ID" value="GLS64033.1"/>
    <property type="molecule type" value="Genomic_DNA"/>
</dbReference>
<reference evidence="2 4" key="3">
    <citation type="submission" date="2019-07" db="EMBL/GenBank/DDBJ databases">
        <title>Whole genome shotgun sequence of Methylobacterium oxalidis NBRC 107715.</title>
        <authorList>
            <person name="Hosoyama A."/>
            <person name="Uohara A."/>
            <person name="Ohji S."/>
            <person name="Ichikawa N."/>
        </authorList>
    </citation>
    <scope>NUCLEOTIDE SEQUENCE [LARGE SCALE GENOMIC DNA]</scope>
    <source>
        <strain evidence="2 4">NBRC 107715</strain>
    </source>
</reference>
<reference evidence="3" key="4">
    <citation type="submission" date="2023-01" db="EMBL/GenBank/DDBJ databases">
        <title>Draft genome sequence of Methylobacterium oxalidis strain NBRC 107715.</title>
        <authorList>
            <person name="Sun Q."/>
            <person name="Mori K."/>
        </authorList>
    </citation>
    <scope>NUCLEOTIDE SEQUENCE</scope>
    <source>
        <strain evidence="3">NBRC 107715</strain>
    </source>
</reference>
<dbReference type="RefSeq" id="WP_147025660.1">
    <property type="nucleotide sequence ID" value="NZ_BJZU01000033.1"/>
</dbReference>
<dbReference type="EMBL" id="BJZU01000033">
    <property type="protein sequence ID" value="GEP04001.1"/>
    <property type="molecule type" value="Genomic_DNA"/>
</dbReference>
<evidence type="ECO:0000259" key="1">
    <source>
        <dbReference type="Pfam" id="PF21834"/>
    </source>
</evidence>
<comment type="caution">
    <text evidence="2">The sequence shown here is derived from an EMBL/GenBank/DDBJ whole genome shotgun (WGS) entry which is preliminary data.</text>
</comment>
<keyword evidence="5" id="KW-1185">Reference proteome</keyword>
<reference evidence="3" key="1">
    <citation type="journal article" date="2014" name="Int. J. Syst. Evol. Microbiol.">
        <title>Complete genome of a new Firmicutes species belonging to the dominant human colonic microbiota ('Ruminococcus bicirculans') reveals two chromosomes and a selective capacity to utilize plant glucans.</title>
        <authorList>
            <consortium name="NISC Comparative Sequencing Program"/>
            <person name="Wegmann U."/>
            <person name="Louis P."/>
            <person name="Goesmann A."/>
            <person name="Henrissat B."/>
            <person name="Duncan S.H."/>
            <person name="Flint H.J."/>
        </authorList>
    </citation>
    <scope>NUCLEOTIDE SEQUENCE</scope>
    <source>
        <strain evidence="3">NBRC 107715</strain>
    </source>
</reference>
<feature type="domain" description="DUF6894" evidence="1">
    <location>
        <begin position="3"/>
        <end position="70"/>
    </location>
</feature>
<dbReference type="OrthoDB" id="8004488at2"/>